<feature type="transmembrane region" description="Helical" evidence="5">
    <location>
        <begin position="296"/>
        <end position="316"/>
    </location>
</feature>
<feature type="transmembrane region" description="Helical" evidence="5">
    <location>
        <begin position="103"/>
        <end position="124"/>
    </location>
</feature>
<dbReference type="EMBL" id="OV651820">
    <property type="protein sequence ID" value="CAH1114451.1"/>
    <property type="molecule type" value="Genomic_DNA"/>
</dbReference>
<dbReference type="PROSITE" id="PS50850">
    <property type="entry name" value="MFS"/>
    <property type="match status" value="1"/>
</dbReference>
<dbReference type="InterPro" id="IPR036259">
    <property type="entry name" value="MFS_trans_sf"/>
</dbReference>
<evidence type="ECO:0000256" key="5">
    <source>
        <dbReference type="SAM" id="Phobius"/>
    </source>
</evidence>
<feature type="transmembrane region" description="Helical" evidence="5">
    <location>
        <begin position="12"/>
        <end position="33"/>
    </location>
</feature>
<keyword evidence="2 5" id="KW-0812">Transmembrane</keyword>
<feature type="transmembrane region" description="Helical" evidence="5">
    <location>
        <begin position="386"/>
        <end position="408"/>
    </location>
</feature>
<dbReference type="PANTHER" id="PTHR23507">
    <property type="entry name" value="ZGC:174356"/>
    <property type="match status" value="1"/>
</dbReference>
<accession>A0A9P0D8M2</accession>
<name>A0A9P0D8M2_9CUCU</name>
<proteinExistence type="predicted"/>
<feature type="transmembrane region" description="Helical" evidence="5">
    <location>
        <begin position="169"/>
        <end position="192"/>
    </location>
</feature>
<sequence length="477" mass="53012">MAWYNKITVEVPLLIVLSSFMLMGPIMTNLMIYRTCYVTMGYNESKCALLGQDTSPEIQELEKIVQPTANILTLILDLPLNILPIITCLFAGPWSDKFGRIPVQLMALTGLTFSFALLAILTCIKNLSPWYFMIATIPAMLTGSVPTYFTVVLSYLNDISTKETRGLRMVIYEAVMLCGLLIGSLSSAPLLYATNYETVFFIATGTLAIGTLYTMFFLAESVQVKKTEENNLKETFKCTYIADMVKVVCKKRGKWDRVIIIIIILSITLINFTTNGIGIVRFQFLRKKLTWTLEKFNYFNCFSHIVTIIGTVMGTMLLNKVFKIKETVVALLGLFSIVGCCLLWGSATKDGYIYLGSFVAILSGSSSPMLRTRIAQIVPPEDMGKIFSVIIGIGGVVGVGSTYLFTMVYNATINFNSGSFNFLAAVLYTFAIFLVGAVVIFEVCTPKNKETYEVEGIENDSTKEPTSMQFKQISDLL</sequence>
<feature type="transmembrane region" description="Helical" evidence="5">
    <location>
        <begin position="198"/>
        <end position="219"/>
    </location>
</feature>
<dbReference type="GO" id="GO:0022857">
    <property type="term" value="F:transmembrane transporter activity"/>
    <property type="evidence" value="ECO:0007669"/>
    <property type="project" value="InterPro"/>
</dbReference>
<dbReference type="InterPro" id="IPR011701">
    <property type="entry name" value="MFS"/>
</dbReference>
<reference evidence="7" key="1">
    <citation type="submission" date="2022-01" db="EMBL/GenBank/DDBJ databases">
        <authorList>
            <person name="King R."/>
        </authorList>
    </citation>
    <scope>NUCLEOTIDE SEQUENCE</scope>
</reference>
<dbReference type="Gene3D" id="1.20.1250.20">
    <property type="entry name" value="MFS general substrate transporter like domains"/>
    <property type="match status" value="1"/>
</dbReference>
<feature type="transmembrane region" description="Helical" evidence="5">
    <location>
        <begin position="130"/>
        <end position="157"/>
    </location>
</feature>
<evidence type="ECO:0000256" key="2">
    <source>
        <dbReference type="ARBA" id="ARBA00022692"/>
    </source>
</evidence>
<comment type="subcellular location">
    <subcellularLocation>
        <location evidence="1">Membrane</location>
        <topology evidence="1">Multi-pass membrane protein</topology>
    </subcellularLocation>
</comment>
<evidence type="ECO:0000256" key="1">
    <source>
        <dbReference type="ARBA" id="ARBA00004141"/>
    </source>
</evidence>
<evidence type="ECO:0000259" key="6">
    <source>
        <dbReference type="PROSITE" id="PS50850"/>
    </source>
</evidence>
<dbReference type="GO" id="GO:0016020">
    <property type="term" value="C:membrane"/>
    <property type="evidence" value="ECO:0007669"/>
    <property type="project" value="UniProtKB-SubCell"/>
</dbReference>
<protein>
    <recommendedName>
        <fullName evidence="6">Major facilitator superfamily (MFS) profile domain-containing protein</fullName>
    </recommendedName>
</protein>
<dbReference type="SUPFAM" id="SSF103473">
    <property type="entry name" value="MFS general substrate transporter"/>
    <property type="match status" value="1"/>
</dbReference>
<keyword evidence="4 5" id="KW-0472">Membrane</keyword>
<keyword evidence="8" id="KW-1185">Reference proteome</keyword>
<dbReference type="AlphaFoldDB" id="A0A9P0D8M2"/>
<feature type="transmembrane region" description="Helical" evidence="5">
    <location>
        <begin position="328"/>
        <end position="346"/>
    </location>
</feature>
<feature type="transmembrane region" description="Helical" evidence="5">
    <location>
        <begin position="71"/>
        <end position="91"/>
    </location>
</feature>
<dbReference type="Pfam" id="PF07690">
    <property type="entry name" value="MFS_1"/>
    <property type="match status" value="1"/>
</dbReference>
<evidence type="ECO:0000313" key="8">
    <source>
        <dbReference type="Proteomes" id="UP001153636"/>
    </source>
</evidence>
<feature type="transmembrane region" description="Helical" evidence="5">
    <location>
        <begin position="352"/>
        <end position="374"/>
    </location>
</feature>
<dbReference type="PANTHER" id="PTHR23507:SF39">
    <property type="entry name" value="GH23453P-RELATED"/>
    <property type="match status" value="1"/>
</dbReference>
<evidence type="ECO:0000313" key="7">
    <source>
        <dbReference type="EMBL" id="CAH1114451.1"/>
    </source>
</evidence>
<evidence type="ECO:0000256" key="4">
    <source>
        <dbReference type="ARBA" id="ARBA00023136"/>
    </source>
</evidence>
<dbReference type="OrthoDB" id="430300at2759"/>
<gene>
    <name evidence="7" type="ORF">PSYICH_LOCUS14208</name>
</gene>
<dbReference type="InterPro" id="IPR020846">
    <property type="entry name" value="MFS_dom"/>
</dbReference>
<evidence type="ECO:0000256" key="3">
    <source>
        <dbReference type="ARBA" id="ARBA00022989"/>
    </source>
</evidence>
<organism evidence="7 8">
    <name type="scientific">Psylliodes chrysocephalus</name>
    <dbReference type="NCBI Taxonomy" id="3402493"/>
    <lineage>
        <taxon>Eukaryota</taxon>
        <taxon>Metazoa</taxon>
        <taxon>Ecdysozoa</taxon>
        <taxon>Arthropoda</taxon>
        <taxon>Hexapoda</taxon>
        <taxon>Insecta</taxon>
        <taxon>Pterygota</taxon>
        <taxon>Neoptera</taxon>
        <taxon>Endopterygota</taxon>
        <taxon>Coleoptera</taxon>
        <taxon>Polyphaga</taxon>
        <taxon>Cucujiformia</taxon>
        <taxon>Chrysomeloidea</taxon>
        <taxon>Chrysomelidae</taxon>
        <taxon>Galerucinae</taxon>
        <taxon>Alticini</taxon>
        <taxon>Psylliodes</taxon>
    </lineage>
</organism>
<feature type="transmembrane region" description="Helical" evidence="5">
    <location>
        <begin position="258"/>
        <end position="284"/>
    </location>
</feature>
<dbReference type="Proteomes" id="UP001153636">
    <property type="component" value="Chromosome 8"/>
</dbReference>
<keyword evidence="3 5" id="KW-1133">Transmembrane helix</keyword>
<feature type="transmembrane region" description="Helical" evidence="5">
    <location>
        <begin position="420"/>
        <end position="441"/>
    </location>
</feature>
<feature type="domain" description="Major facilitator superfamily (MFS) profile" evidence="6">
    <location>
        <begin position="13"/>
        <end position="449"/>
    </location>
</feature>